<reference evidence="2 3" key="1">
    <citation type="submission" date="2017-04" db="EMBL/GenBank/DDBJ databases">
        <authorList>
            <person name="Afonso C.L."/>
            <person name="Miller P.J."/>
            <person name="Scott M.A."/>
            <person name="Spackman E."/>
            <person name="Goraichik I."/>
            <person name="Dimitrov K.M."/>
            <person name="Suarez D.L."/>
            <person name="Swayne D.E."/>
        </authorList>
    </citation>
    <scope>NUCLEOTIDE SEQUENCE [LARGE SCALE GENOMIC DNA]</scope>
    <source>
        <strain evidence="2 3">CGMCC 1.12511</strain>
    </source>
</reference>
<dbReference type="Proteomes" id="UP000192634">
    <property type="component" value="Unassembled WGS sequence"/>
</dbReference>
<dbReference type="RefSeq" id="WP_084449553.1">
    <property type="nucleotide sequence ID" value="NZ_FWXN01000001.1"/>
</dbReference>
<keyword evidence="1" id="KW-0472">Membrane</keyword>
<organism evidence="2 3">
    <name type="scientific">Janibacter indicus</name>
    <dbReference type="NCBI Taxonomy" id="857417"/>
    <lineage>
        <taxon>Bacteria</taxon>
        <taxon>Bacillati</taxon>
        <taxon>Actinomycetota</taxon>
        <taxon>Actinomycetes</taxon>
        <taxon>Micrococcales</taxon>
        <taxon>Intrasporangiaceae</taxon>
        <taxon>Janibacter</taxon>
    </lineage>
</organism>
<name>A0A1W1YD43_9MICO</name>
<evidence type="ECO:0000256" key="1">
    <source>
        <dbReference type="SAM" id="Phobius"/>
    </source>
</evidence>
<accession>A0A1W1YD43</accession>
<evidence type="ECO:0000313" key="2">
    <source>
        <dbReference type="EMBL" id="SMC33741.1"/>
    </source>
</evidence>
<keyword evidence="1" id="KW-1133">Transmembrane helix</keyword>
<feature type="transmembrane region" description="Helical" evidence="1">
    <location>
        <begin position="6"/>
        <end position="25"/>
    </location>
</feature>
<evidence type="ECO:0000313" key="3">
    <source>
        <dbReference type="Proteomes" id="UP000192634"/>
    </source>
</evidence>
<gene>
    <name evidence="2" type="ORF">SAMN06296429_101330</name>
</gene>
<keyword evidence="1" id="KW-0812">Transmembrane</keyword>
<feature type="transmembrane region" description="Helical" evidence="1">
    <location>
        <begin position="37"/>
        <end position="59"/>
    </location>
</feature>
<proteinExistence type="predicted"/>
<dbReference type="AlphaFoldDB" id="A0A1W1YD43"/>
<sequence>MSVQTGAMVVGAVAVIYGIGFAVLPMRRWSESSRTRYTMGGAALVAAVFVALVVVPWWVQRS</sequence>
<dbReference type="EMBL" id="FWXN01000001">
    <property type="protein sequence ID" value="SMC33741.1"/>
    <property type="molecule type" value="Genomic_DNA"/>
</dbReference>
<protein>
    <submittedName>
        <fullName evidence="2">Uncharacterized protein</fullName>
    </submittedName>
</protein>